<keyword evidence="3" id="KW-0804">Transcription</keyword>
<dbReference type="EMBL" id="JBHSFZ010000058">
    <property type="protein sequence ID" value="MFC4595872.1"/>
    <property type="molecule type" value="Genomic_DNA"/>
</dbReference>
<keyword evidence="2" id="KW-0238">DNA-binding</keyword>
<sequence length="153" mass="16774">MRIRNGRTSSGPSLSQLDEQIIAVLRTNGRASNQEIAEQLSVSAATISARLQRREEARAMRVVAVSDFAAWGYDVIIAVGVQVQGRDAHEVGSELAKFPEVLSGNVMNGRHDLELLVALHDFAEVQEFLYEHISRVEGVSQIDSGVAVDILKY</sequence>
<dbReference type="Gene3D" id="1.10.10.10">
    <property type="entry name" value="Winged helix-like DNA-binding domain superfamily/Winged helix DNA-binding domain"/>
    <property type="match status" value="1"/>
</dbReference>
<dbReference type="PROSITE" id="PS50956">
    <property type="entry name" value="HTH_ASNC_2"/>
    <property type="match status" value="1"/>
</dbReference>
<dbReference type="SUPFAM" id="SSF54909">
    <property type="entry name" value="Dimeric alpha+beta barrel"/>
    <property type="match status" value="1"/>
</dbReference>
<dbReference type="SMART" id="SM00344">
    <property type="entry name" value="HTH_ASNC"/>
    <property type="match status" value="1"/>
</dbReference>
<dbReference type="PANTHER" id="PTHR30154:SF34">
    <property type="entry name" value="TRANSCRIPTIONAL REGULATOR AZLB"/>
    <property type="match status" value="1"/>
</dbReference>
<keyword evidence="6" id="KW-1185">Reference proteome</keyword>
<dbReference type="SUPFAM" id="SSF46785">
    <property type="entry name" value="Winged helix' DNA-binding domain"/>
    <property type="match status" value="1"/>
</dbReference>
<dbReference type="InterPro" id="IPR019888">
    <property type="entry name" value="Tscrpt_reg_AsnC-like"/>
</dbReference>
<accession>A0ABV9F2Q4</accession>
<dbReference type="Pfam" id="PF01037">
    <property type="entry name" value="AsnC_trans_reg"/>
    <property type="match status" value="1"/>
</dbReference>
<evidence type="ECO:0000259" key="4">
    <source>
        <dbReference type="PROSITE" id="PS50956"/>
    </source>
</evidence>
<dbReference type="InterPro" id="IPR036390">
    <property type="entry name" value="WH_DNA-bd_sf"/>
</dbReference>
<name>A0ABV9F2Q4_9SPHN</name>
<reference evidence="6" key="1">
    <citation type="journal article" date="2019" name="Int. J. Syst. Evol. Microbiol.">
        <title>The Global Catalogue of Microorganisms (GCM) 10K type strain sequencing project: providing services to taxonomists for standard genome sequencing and annotation.</title>
        <authorList>
            <consortium name="The Broad Institute Genomics Platform"/>
            <consortium name="The Broad Institute Genome Sequencing Center for Infectious Disease"/>
            <person name="Wu L."/>
            <person name="Ma J."/>
        </authorList>
    </citation>
    <scope>NUCLEOTIDE SEQUENCE [LARGE SCALE GENOMIC DNA]</scope>
    <source>
        <strain evidence="6">NBRC 103632</strain>
    </source>
</reference>
<dbReference type="InterPro" id="IPR000485">
    <property type="entry name" value="AsnC-type_HTH_dom"/>
</dbReference>
<evidence type="ECO:0000256" key="2">
    <source>
        <dbReference type="ARBA" id="ARBA00023125"/>
    </source>
</evidence>
<dbReference type="Gene3D" id="3.30.70.920">
    <property type="match status" value="1"/>
</dbReference>
<evidence type="ECO:0000256" key="3">
    <source>
        <dbReference type="ARBA" id="ARBA00023163"/>
    </source>
</evidence>
<dbReference type="InterPro" id="IPR036388">
    <property type="entry name" value="WH-like_DNA-bd_sf"/>
</dbReference>
<dbReference type="InterPro" id="IPR019887">
    <property type="entry name" value="Tscrpt_reg_AsnC/Lrp_C"/>
</dbReference>
<gene>
    <name evidence="5" type="ORF">ACFO3E_17055</name>
</gene>
<proteinExistence type="predicted"/>
<keyword evidence="1" id="KW-0805">Transcription regulation</keyword>
<evidence type="ECO:0000313" key="5">
    <source>
        <dbReference type="EMBL" id="MFC4595872.1"/>
    </source>
</evidence>
<organism evidence="5 6">
    <name type="scientific">Sphingobium tyrosinilyticum</name>
    <dbReference type="NCBI Taxonomy" id="2715436"/>
    <lineage>
        <taxon>Bacteria</taxon>
        <taxon>Pseudomonadati</taxon>
        <taxon>Pseudomonadota</taxon>
        <taxon>Alphaproteobacteria</taxon>
        <taxon>Sphingomonadales</taxon>
        <taxon>Sphingomonadaceae</taxon>
        <taxon>Sphingobium</taxon>
    </lineage>
</organism>
<dbReference type="InterPro" id="IPR011008">
    <property type="entry name" value="Dimeric_a/b-barrel"/>
</dbReference>
<protein>
    <submittedName>
        <fullName evidence="5">Lrp/AsnC family transcriptional regulator</fullName>
    </submittedName>
</protein>
<evidence type="ECO:0000313" key="6">
    <source>
        <dbReference type="Proteomes" id="UP001595957"/>
    </source>
</evidence>
<dbReference type="PRINTS" id="PR00033">
    <property type="entry name" value="HTHASNC"/>
</dbReference>
<dbReference type="Pfam" id="PF13404">
    <property type="entry name" value="HTH_AsnC-type"/>
    <property type="match status" value="1"/>
</dbReference>
<feature type="domain" description="HTH asnC-type" evidence="4">
    <location>
        <begin position="14"/>
        <end position="74"/>
    </location>
</feature>
<dbReference type="PANTHER" id="PTHR30154">
    <property type="entry name" value="LEUCINE-RESPONSIVE REGULATORY PROTEIN"/>
    <property type="match status" value="1"/>
</dbReference>
<evidence type="ECO:0000256" key="1">
    <source>
        <dbReference type="ARBA" id="ARBA00023015"/>
    </source>
</evidence>
<dbReference type="RefSeq" id="WP_380806614.1">
    <property type="nucleotide sequence ID" value="NZ_JBHSFZ010000058.1"/>
</dbReference>
<dbReference type="Proteomes" id="UP001595957">
    <property type="component" value="Unassembled WGS sequence"/>
</dbReference>
<comment type="caution">
    <text evidence="5">The sequence shown here is derived from an EMBL/GenBank/DDBJ whole genome shotgun (WGS) entry which is preliminary data.</text>
</comment>